<dbReference type="EMBL" id="CAJHJT010000001">
    <property type="protein sequence ID" value="CAD6995132.1"/>
    <property type="molecule type" value="Genomic_DNA"/>
</dbReference>
<gene>
    <name evidence="2" type="ORF">CCAP1982_LOCUS3855</name>
</gene>
<feature type="non-terminal residue" evidence="2">
    <location>
        <position position="1"/>
    </location>
</feature>
<name>A0A811U799_CERCA</name>
<protein>
    <submittedName>
        <fullName evidence="2">(Mediterranean fruit fly) hypothetical protein</fullName>
    </submittedName>
</protein>
<feature type="compositionally biased region" description="Polar residues" evidence="1">
    <location>
        <begin position="67"/>
        <end position="95"/>
    </location>
</feature>
<evidence type="ECO:0000256" key="1">
    <source>
        <dbReference type="SAM" id="MobiDB-lite"/>
    </source>
</evidence>
<sequence length="119" mass="13416">EIFNTLATSSTTPLKQIAVTIRKTVESSSPSNIQSCNIIVTVITNNSNSNSNSNSNNARRAQRNKSKYQNANNKSQGINKQWQLRAHNNGNNFQQDYIRLSSNNNSNKRLYQKTQDGRL</sequence>
<comment type="caution">
    <text evidence="2">The sequence shown here is derived from an EMBL/GenBank/DDBJ whole genome shotgun (WGS) entry which is preliminary data.</text>
</comment>
<feature type="compositionally biased region" description="Low complexity" evidence="1">
    <location>
        <begin position="45"/>
        <end position="57"/>
    </location>
</feature>
<dbReference type="Proteomes" id="UP000606786">
    <property type="component" value="Unassembled WGS sequence"/>
</dbReference>
<proteinExistence type="predicted"/>
<evidence type="ECO:0000313" key="3">
    <source>
        <dbReference type="Proteomes" id="UP000606786"/>
    </source>
</evidence>
<accession>A0A811U799</accession>
<feature type="compositionally biased region" description="Polar residues" evidence="1">
    <location>
        <begin position="108"/>
        <end position="119"/>
    </location>
</feature>
<organism evidence="2 3">
    <name type="scientific">Ceratitis capitata</name>
    <name type="common">Mediterranean fruit fly</name>
    <name type="synonym">Tephritis capitata</name>
    <dbReference type="NCBI Taxonomy" id="7213"/>
    <lineage>
        <taxon>Eukaryota</taxon>
        <taxon>Metazoa</taxon>
        <taxon>Ecdysozoa</taxon>
        <taxon>Arthropoda</taxon>
        <taxon>Hexapoda</taxon>
        <taxon>Insecta</taxon>
        <taxon>Pterygota</taxon>
        <taxon>Neoptera</taxon>
        <taxon>Endopterygota</taxon>
        <taxon>Diptera</taxon>
        <taxon>Brachycera</taxon>
        <taxon>Muscomorpha</taxon>
        <taxon>Tephritoidea</taxon>
        <taxon>Tephritidae</taxon>
        <taxon>Ceratitis</taxon>
        <taxon>Ceratitis</taxon>
    </lineage>
</organism>
<reference evidence="2" key="1">
    <citation type="submission" date="2020-11" db="EMBL/GenBank/DDBJ databases">
        <authorList>
            <person name="Whitehead M."/>
        </authorList>
    </citation>
    <scope>NUCLEOTIDE SEQUENCE</scope>
    <source>
        <strain evidence="2">EGII</strain>
    </source>
</reference>
<feature type="region of interest" description="Disordered" evidence="1">
    <location>
        <begin position="45"/>
        <end position="119"/>
    </location>
</feature>
<evidence type="ECO:0000313" key="2">
    <source>
        <dbReference type="EMBL" id="CAD6995132.1"/>
    </source>
</evidence>
<dbReference type="AlphaFoldDB" id="A0A811U799"/>
<keyword evidence="3" id="KW-1185">Reference proteome</keyword>